<reference evidence="1 2" key="1">
    <citation type="submission" date="2019-07" db="EMBL/GenBank/DDBJ databases">
        <authorList>
            <person name="Li J."/>
        </authorList>
    </citation>
    <scope>NUCLEOTIDE SEQUENCE [LARGE SCALE GENOMIC DNA]</scope>
    <source>
        <strain evidence="1 2">TKL69</strain>
    </source>
</reference>
<dbReference type="KEGG" id="aqt:FN924_03320"/>
<accession>A0A516KDC5</accession>
<evidence type="ECO:0000313" key="1">
    <source>
        <dbReference type="EMBL" id="QDP39306.1"/>
    </source>
</evidence>
<protein>
    <submittedName>
        <fullName evidence="1">Uncharacterized protein</fullName>
    </submittedName>
</protein>
<dbReference type="Proteomes" id="UP000315215">
    <property type="component" value="Chromosome"/>
</dbReference>
<gene>
    <name evidence="1" type="ORF">FN924_03320</name>
</gene>
<evidence type="ECO:0000313" key="2">
    <source>
        <dbReference type="Proteomes" id="UP000315215"/>
    </source>
</evidence>
<dbReference type="EMBL" id="CP041666">
    <property type="protein sequence ID" value="QDP39306.1"/>
    <property type="molecule type" value="Genomic_DNA"/>
</dbReference>
<proteinExistence type="predicted"/>
<organism evidence="1 2">
    <name type="scientific">Radiobacillus deserti</name>
    <dbReference type="NCBI Taxonomy" id="2594883"/>
    <lineage>
        <taxon>Bacteria</taxon>
        <taxon>Bacillati</taxon>
        <taxon>Bacillota</taxon>
        <taxon>Bacilli</taxon>
        <taxon>Bacillales</taxon>
        <taxon>Bacillaceae</taxon>
        <taxon>Radiobacillus</taxon>
    </lineage>
</organism>
<sequence length="83" mass="9379">MRFLIFKRLPLIMLIFVLSGCLLKSNGPTEAPDLVEVSNFRAGPTTQSGPTTAVDFTFDQAAYLKWRRSFELSSYPIGWRGYS</sequence>
<name>A0A516KDC5_9BACI</name>
<dbReference type="RefSeq" id="WP_143892056.1">
    <property type="nucleotide sequence ID" value="NZ_CP041666.1"/>
</dbReference>
<keyword evidence="2" id="KW-1185">Reference proteome</keyword>
<dbReference type="PROSITE" id="PS51257">
    <property type="entry name" value="PROKAR_LIPOPROTEIN"/>
    <property type="match status" value="1"/>
</dbReference>
<dbReference type="AlphaFoldDB" id="A0A516KDC5"/>